<accession>A0A3M7QPR7</accession>
<protein>
    <submittedName>
        <fullName evidence="2">Uncharacterized protein</fullName>
    </submittedName>
</protein>
<evidence type="ECO:0000313" key="2">
    <source>
        <dbReference type="EMBL" id="RNA13396.1"/>
    </source>
</evidence>
<organism evidence="2 3">
    <name type="scientific">Brachionus plicatilis</name>
    <name type="common">Marine rotifer</name>
    <name type="synonym">Brachionus muelleri</name>
    <dbReference type="NCBI Taxonomy" id="10195"/>
    <lineage>
        <taxon>Eukaryota</taxon>
        <taxon>Metazoa</taxon>
        <taxon>Spiralia</taxon>
        <taxon>Gnathifera</taxon>
        <taxon>Rotifera</taxon>
        <taxon>Eurotatoria</taxon>
        <taxon>Monogononta</taxon>
        <taxon>Pseudotrocha</taxon>
        <taxon>Ploima</taxon>
        <taxon>Brachionidae</taxon>
        <taxon>Brachionus</taxon>
    </lineage>
</organism>
<gene>
    <name evidence="2" type="ORF">BpHYR1_046142</name>
</gene>
<proteinExistence type="predicted"/>
<evidence type="ECO:0000256" key="1">
    <source>
        <dbReference type="SAM" id="Phobius"/>
    </source>
</evidence>
<sequence>MQNFFLNHLRVFLIKKIEGFNPYIFEKNSDDNFIQIILDFEKKIKYLIPDVVLSNLFIMMIKINLRIFQNCVQFKPKEIEGKKIIHSGVPHFVFYLFVNLPLIFFPFIYINKTTHYAEERDDDKIIFKNKESCLSNLMFFVDLVELNSHKSNSSHYIYGSKNIIVKLKNLRFMEKISSENAQKEHLF</sequence>
<name>A0A3M7QPR7_BRAPC</name>
<feature type="transmembrane region" description="Helical" evidence="1">
    <location>
        <begin position="46"/>
        <end position="68"/>
    </location>
</feature>
<dbReference type="AlphaFoldDB" id="A0A3M7QPR7"/>
<feature type="transmembrane region" description="Helical" evidence="1">
    <location>
        <begin position="88"/>
        <end position="110"/>
    </location>
</feature>
<keyword evidence="1" id="KW-1133">Transmembrane helix</keyword>
<evidence type="ECO:0000313" key="3">
    <source>
        <dbReference type="Proteomes" id="UP000276133"/>
    </source>
</evidence>
<comment type="caution">
    <text evidence="2">The sequence shown here is derived from an EMBL/GenBank/DDBJ whole genome shotgun (WGS) entry which is preliminary data.</text>
</comment>
<keyword evidence="1" id="KW-0472">Membrane</keyword>
<keyword evidence="3" id="KW-1185">Reference proteome</keyword>
<dbReference type="EMBL" id="REGN01005431">
    <property type="protein sequence ID" value="RNA13396.1"/>
    <property type="molecule type" value="Genomic_DNA"/>
</dbReference>
<dbReference type="Proteomes" id="UP000276133">
    <property type="component" value="Unassembled WGS sequence"/>
</dbReference>
<keyword evidence="1" id="KW-0812">Transmembrane</keyword>
<reference evidence="2 3" key="1">
    <citation type="journal article" date="2018" name="Sci. Rep.">
        <title>Genomic signatures of local adaptation to the degree of environmental predictability in rotifers.</title>
        <authorList>
            <person name="Franch-Gras L."/>
            <person name="Hahn C."/>
            <person name="Garcia-Roger E.M."/>
            <person name="Carmona M.J."/>
            <person name="Serra M."/>
            <person name="Gomez A."/>
        </authorList>
    </citation>
    <scope>NUCLEOTIDE SEQUENCE [LARGE SCALE GENOMIC DNA]</scope>
    <source>
        <strain evidence="2">HYR1</strain>
    </source>
</reference>